<evidence type="ECO:0000256" key="5">
    <source>
        <dbReference type="ARBA" id="ARBA00022691"/>
    </source>
</evidence>
<dbReference type="SFLD" id="SFLDF00343">
    <property type="entry name" value="aminofutalosine_synthase_(mqnE"/>
    <property type="match status" value="1"/>
</dbReference>
<accession>A0A0E3P3K8</accession>
<comment type="similarity">
    <text evidence="10">Belongs to the radical SAM superfamily. CofH family.</text>
</comment>
<evidence type="ECO:0000313" key="14">
    <source>
        <dbReference type="EMBL" id="AKB28275.1"/>
    </source>
</evidence>
<evidence type="ECO:0000259" key="13">
    <source>
        <dbReference type="PROSITE" id="PS51918"/>
    </source>
</evidence>
<evidence type="ECO:0000256" key="7">
    <source>
        <dbReference type="ARBA" id="ARBA00023004"/>
    </source>
</evidence>
<feature type="binding site" evidence="10 11">
    <location>
        <position position="106"/>
    </location>
    <ligand>
        <name>[4Fe-4S] cluster</name>
        <dbReference type="ChEBI" id="CHEBI:49883"/>
        <note>4Fe-4S-S-AdoMet</note>
    </ligand>
</feature>
<dbReference type="InterPro" id="IPR007197">
    <property type="entry name" value="rSAM"/>
</dbReference>
<dbReference type="AlphaFoldDB" id="A0A0E3P3K8"/>
<dbReference type="PROSITE" id="PS51918">
    <property type="entry name" value="RADICAL_SAM"/>
    <property type="match status" value="1"/>
</dbReference>
<dbReference type="HOGENOM" id="CLU_040406_1_0_2"/>
<evidence type="ECO:0000256" key="12">
    <source>
        <dbReference type="PIRSR" id="PIRSR004762-2"/>
    </source>
</evidence>
<feature type="binding site" evidence="12">
    <location>
        <position position="207"/>
    </location>
    <ligand>
        <name>S-adenosyl-L-methionine</name>
        <dbReference type="ChEBI" id="CHEBI:59789"/>
    </ligand>
</feature>
<dbReference type="Pfam" id="PF19288">
    <property type="entry name" value="CofH_C"/>
    <property type="match status" value="1"/>
</dbReference>
<dbReference type="InterPro" id="IPR045567">
    <property type="entry name" value="CofH/MnqC-like_C"/>
</dbReference>
<evidence type="ECO:0000256" key="2">
    <source>
        <dbReference type="ARBA" id="ARBA00012289"/>
    </source>
</evidence>
<dbReference type="EC" id="2.5.1.147" evidence="2 10"/>
<comment type="subunit">
    <text evidence="10">The FO synthase complex consists of two subunits, CofG and CofH.</text>
</comment>
<proteinExistence type="inferred from homology"/>
<feature type="domain" description="Radical SAM core" evidence="13">
    <location>
        <begin position="85"/>
        <end position="318"/>
    </location>
</feature>
<evidence type="ECO:0000256" key="8">
    <source>
        <dbReference type="ARBA" id="ARBA00023014"/>
    </source>
</evidence>
<comment type="pathway">
    <text evidence="1 10">Cofactor biosynthesis; coenzyme F0 biosynthesis.</text>
</comment>
<comment type="cofactor">
    <cofactor evidence="10 11">
        <name>[4Fe-4S] cluster</name>
        <dbReference type="ChEBI" id="CHEBI:49883"/>
    </cofactor>
    <text evidence="10 11">Binds 1 [4Fe-4S] cluster. The cluster is coordinated with 3 cysteines and an exchangeable S-adenosyl-L-methionine.</text>
</comment>
<keyword evidence="8 10" id="KW-0411">Iron-sulfur</keyword>
<dbReference type="GO" id="GO:0005506">
    <property type="term" value="F:iron ion binding"/>
    <property type="evidence" value="ECO:0007669"/>
    <property type="project" value="UniProtKB-UniRule"/>
</dbReference>
<protein>
    <recommendedName>
        <fullName evidence="2 10">5-amino-6-(D-ribitylamino)uracil--L-tyrosine 4-hydroxyphenyl transferase</fullName>
        <ecNumber evidence="2 10">2.5.1.147</ecNumber>
    </recommendedName>
    <alternativeName>
        <fullName evidence="10">FO synthase subunit 2</fullName>
    </alternativeName>
</protein>
<dbReference type="KEGG" id="msw:MSSIT_1556"/>
<dbReference type="CDD" id="cd01335">
    <property type="entry name" value="Radical_SAM"/>
    <property type="match status" value="1"/>
</dbReference>
<dbReference type="SFLD" id="SFLDG01389">
    <property type="entry name" value="menaquinone_synthsis_involved"/>
    <property type="match status" value="1"/>
</dbReference>
<reference evidence="14 15" key="1">
    <citation type="submission" date="2014-07" db="EMBL/GenBank/DDBJ databases">
        <title>Methanogenic archaea and the global carbon cycle.</title>
        <authorList>
            <person name="Henriksen J.R."/>
            <person name="Luke J."/>
            <person name="Reinhart S."/>
            <person name="Benedict M.N."/>
            <person name="Youngblut N.D."/>
            <person name="Metcalf M.E."/>
            <person name="Whitaker R.J."/>
            <person name="Metcalf W.W."/>
        </authorList>
    </citation>
    <scope>NUCLEOTIDE SEQUENCE [LARGE SCALE GENOMIC DNA]</scope>
    <source>
        <strain evidence="14 15">T4/M</strain>
    </source>
</reference>
<feature type="binding site" evidence="12">
    <location>
        <position position="171"/>
    </location>
    <ligand>
        <name>S-adenosyl-L-methionine</name>
        <dbReference type="ChEBI" id="CHEBI:59789"/>
    </ligand>
</feature>
<keyword evidence="3 10" id="KW-0004">4Fe-4S</keyword>
<dbReference type="GO" id="GO:0051539">
    <property type="term" value="F:4 iron, 4 sulfur cluster binding"/>
    <property type="evidence" value="ECO:0007669"/>
    <property type="project" value="UniProtKB-KW"/>
</dbReference>
<organism evidence="14 15">
    <name type="scientific">Methanosarcina siciliae T4/M</name>
    <dbReference type="NCBI Taxonomy" id="1434120"/>
    <lineage>
        <taxon>Archaea</taxon>
        <taxon>Methanobacteriati</taxon>
        <taxon>Methanobacteriota</taxon>
        <taxon>Stenosarchaea group</taxon>
        <taxon>Methanomicrobia</taxon>
        <taxon>Methanosarcinales</taxon>
        <taxon>Methanosarcinaceae</taxon>
        <taxon>Methanosarcina</taxon>
    </lineage>
</organism>
<dbReference type="SFLD" id="SFLDF00293">
    <property type="entry name" value="((2_3_4_5-tetrahydroxypentyl)a"/>
    <property type="match status" value="1"/>
</dbReference>
<dbReference type="Proteomes" id="UP000033111">
    <property type="component" value="Chromosome"/>
</dbReference>
<keyword evidence="6 10" id="KW-0479">Metal-binding</keyword>
<dbReference type="SFLD" id="SFLDS00029">
    <property type="entry name" value="Radical_SAM"/>
    <property type="match status" value="1"/>
</dbReference>
<evidence type="ECO:0000256" key="6">
    <source>
        <dbReference type="ARBA" id="ARBA00022723"/>
    </source>
</evidence>
<feature type="binding site" evidence="10 11">
    <location>
        <position position="99"/>
    </location>
    <ligand>
        <name>[4Fe-4S] cluster</name>
        <dbReference type="ChEBI" id="CHEBI:49883"/>
        <note>4Fe-4S-S-AdoMet</note>
    </ligand>
</feature>
<dbReference type="Gene3D" id="3.20.20.70">
    <property type="entry name" value="Aldolase class I"/>
    <property type="match status" value="1"/>
</dbReference>
<evidence type="ECO:0000313" key="15">
    <source>
        <dbReference type="Proteomes" id="UP000033111"/>
    </source>
</evidence>
<dbReference type="PANTHER" id="PTHR43076">
    <property type="entry name" value="FO SYNTHASE (COFH)"/>
    <property type="match status" value="1"/>
</dbReference>
<dbReference type="Pfam" id="PF04055">
    <property type="entry name" value="Radical_SAM"/>
    <property type="match status" value="1"/>
</dbReference>
<feature type="binding site" evidence="12">
    <location>
        <position position="326"/>
    </location>
    <ligand>
        <name>(3R)-3-methyl-D-ornithine</name>
        <dbReference type="ChEBI" id="CHEBI:64642"/>
    </ligand>
</feature>
<keyword evidence="4 10" id="KW-0808">Transferase</keyword>
<comment type="catalytic activity">
    <reaction evidence="9 10">
        <text>5-amino-6-(D-ribitylamino)uracil + L-tyrosine + S-adenosyl-L-methionine = 5-amino-5-(4-hydroxybenzyl)-6-(D-ribitylimino)-5,6-dihydrouracil + 2-iminoacetate + 5'-deoxyadenosine + L-methionine + H(+)</text>
        <dbReference type="Rhea" id="RHEA:55200"/>
        <dbReference type="ChEBI" id="CHEBI:15378"/>
        <dbReference type="ChEBI" id="CHEBI:15934"/>
        <dbReference type="ChEBI" id="CHEBI:17319"/>
        <dbReference type="ChEBI" id="CHEBI:57844"/>
        <dbReference type="ChEBI" id="CHEBI:58315"/>
        <dbReference type="ChEBI" id="CHEBI:59789"/>
        <dbReference type="ChEBI" id="CHEBI:77846"/>
        <dbReference type="ChEBI" id="CHEBI:85936"/>
        <dbReference type="EC" id="2.5.1.147"/>
    </reaction>
</comment>
<dbReference type="SUPFAM" id="SSF102114">
    <property type="entry name" value="Radical SAM enzymes"/>
    <property type="match status" value="1"/>
</dbReference>
<evidence type="ECO:0000256" key="1">
    <source>
        <dbReference type="ARBA" id="ARBA00004712"/>
    </source>
</evidence>
<dbReference type="PIRSF" id="PIRSF004762">
    <property type="entry name" value="CHP00423"/>
    <property type="match status" value="1"/>
</dbReference>
<dbReference type="NCBIfam" id="TIGR00423">
    <property type="entry name" value="CofH family radical SAM protein"/>
    <property type="match status" value="1"/>
</dbReference>
<name>A0A0E3P3K8_9EURY</name>
<dbReference type="SFLD" id="SFLDG01064">
    <property type="entry name" value="F420__menaquinone_cofactor_bio"/>
    <property type="match status" value="1"/>
</dbReference>
<dbReference type="GO" id="GO:0044689">
    <property type="term" value="F:7,8-didemethyl-8-hydroxy-5-deazariboflavin synthase activity"/>
    <property type="evidence" value="ECO:0007669"/>
    <property type="project" value="TreeGrafter"/>
</dbReference>
<dbReference type="PANTHER" id="PTHR43076:SF1">
    <property type="entry name" value="LIPOYL SYNTHASE 2"/>
    <property type="match status" value="1"/>
</dbReference>
<feature type="binding site" evidence="12">
    <location>
        <position position="105"/>
    </location>
    <ligand>
        <name>S-adenosyl-L-methionine</name>
        <dbReference type="ChEBI" id="CHEBI:59789"/>
    </ligand>
</feature>
<evidence type="ECO:0000256" key="11">
    <source>
        <dbReference type="PIRSR" id="PIRSR004762-1"/>
    </source>
</evidence>
<dbReference type="SFLD" id="SFLDG01388">
    <property type="entry name" value="7_8-didemethyl-8-hydroxy-5-dea"/>
    <property type="match status" value="1"/>
</dbReference>
<evidence type="ECO:0000256" key="4">
    <source>
        <dbReference type="ARBA" id="ARBA00022679"/>
    </source>
</evidence>
<sequence length="416" mass="45920">MPPETCERCPGAELTNKPGKKKTYLIWKGMNGMYMRKPAIPDDVIERAQQGKCTREDALLLLEGNPFELFELANELRASTVGDVVSYVVNRNIYITNKCVGTCGFCAYRTDKGYILGIGEILKQTEEAREAGAVEVCVQGGYTPEVDMEFYLEIIESIKSSFPDICVHALSPMEVNYAARLSGMSVEDALRKLKKSGLDSLTGTSAEILSDRVRKIICPGKVTTRQWIDTVKAAHRAGISTNSTIMYGHVETLEERLDHVFTIREIQKETGGISELIPMSFLPYNNPIGEKMMASGKFTSTGLEDLQLIAISRIILHTHVNNIQASWVKLGKKLAQFALQCGANDLGGTLMEDQISTASGGSYGEYVSPAEFEWMIKGAGRVPIQRDTLYRKVEPRLPVGESLLPGYAKPKMGSKE</sequence>
<dbReference type="InterPro" id="IPR019940">
    <property type="entry name" value="CofH_family"/>
</dbReference>
<dbReference type="HAMAP" id="MF_01612">
    <property type="entry name" value="FO_synth_sub2"/>
    <property type="match status" value="1"/>
</dbReference>
<keyword evidence="15" id="KW-1185">Reference proteome</keyword>
<dbReference type="InterPro" id="IPR006638">
    <property type="entry name" value="Elp3/MiaA/NifB-like_rSAM"/>
</dbReference>
<evidence type="ECO:0000256" key="9">
    <source>
        <dbReference type="ARBA" id="ARBA00048468"/>
    </source>
</evidence>
<dbReference type="NCBIfam" id="NF005609">
    <property type="entry name" value="PRK07360.1"/>
    <property type="match status" value="1"/>
</dbReference>
<dbReference type="NCBIfam" id="TIGR03551">
    <property type="entry name" value="F420_cofH"/>
    <property type="match status" value="1"/>
</dbReference>
<comment type="function">
    <text evidence="10">Catalyzes the radical-mediated synthesis of 5-amino-5-(4-hydroxybenzyl)-6-(D-ribitylimino)-5,6-dihydrouracil from 5-amino-6-(D-ribitylamino)uracil and L-tyrosine.</text>
</comment>
<dbReference type="InterPro" id="IPR020050">
    <property type="entry name" value="FO_synthase_su2"/>
</dbReference>
<evidence type="ECO:0000256" key="10">
    <source>
        <dbReference type="HAMAP-Rule" id="MF_01612"/>
    </source>
</evidence>
<keyword evidence="5 10" id="KW-0949">S-adenosyl-L-methionine</keyword>
<dbReference type="InterPro" id="IPR034405">
    <property type="entry name" value="F420"/>
</dbReference>
<dbReference type="UniPathway" id="UPA00072"/>
<evidence type="ECO:0000256" key="3">
    <source>
        <dbReference type="ARBA" id="ARBA00022485"/>
    </source>
</evidence>
<keyword evidence="7 10" id="KW-0408">Iron</keyword>
<dbReference type="InterPro" id="IPR013785">
    <property type="entry name" value="Aldolase_TIM"/>
</dbReference>
<dbReference type="InterPro" id="IPR058240">
    <property type="entry name" value="rSAM_sf"/>
</dbReference>
<feature type="binding site" evidence="10 11">
    <location>
        <position position="103"/>
    </location>
    <ligand>
        <name>[4Fe-4S] cluster</name>
        <dbReference type="ChEBI" id="CHEBI:49883"/>
        <note>4Fe-4S-S-AdoMet</note>
    </ligand>
</feature>
<dbReference type="GO" id="GO:0141093">
    <property type="term" value="F:5-amino-6-(D-ribitylamino)uracil--L-tyrosine 4-hydroxyphenyl transferase activity"/>
    <property type="evidence" value="ECO:0007669"/>
    <property type="project" value="UniProtKB-EC"/>
</dbReference>
<dbReference type="EMBL" id="CP009506">
    <property type="protein sequence ID" value="AKB28275.1"/>
    <property type="molecule type" value="Genomic_DNA"/>
</dbReference>
<dbReference type="PATRIC" id="fig|1434120.4.peg.1994"/>
<gene>
    <name evidence="10" type="primary">cofH</name>
    <name evidence="14" type="ORF">MSSIT_1556</name>
</gene>
<dbReference type="SMART" id="SM00729">
    <property type="entry name" value="Elp3"/>
    <property type="match status" value="1"/>
</dbReference>